<organism evidence="1 2">
    <name type="scientific">Polaribacter vadi</name>
    <dbReference type="NCBI Taxonomy" id="1774273"/>
    <lineage>
        <taxon>Bacteria</taxon>
        <taxon>Pseudomonadati</taxon>
        <taxon>Bacteroidota</taxon>
        <taxon>Flavobacteriia</taxon>
        <taxon>Flavobacteriales</taxon>
        <taxon>Flavobacteriaceae</taxon>
    </lineage>
</organism>
<protein>
    <submittedName>
        <fullName evidence="1">Uncharacterized protein</fullName>
    </submittedName>
</protein>
<accession>A0A1B8U354</accession>
<comment type="caution">
    <text evidence="1">The sequence shown here is derived from an EMBL/GenBank/DDBJ whole genome shotgun (WGS) entry which is preliminary data.</text>
</comment>
<dbReference type="EMBL" id="LSFM01000002">
    <property type="protein sequence ID" value="OBY66286.1"/>
    <property type="molecule type" value="Genomic_DNA"/>
</dbReference>
<dbReference type="RefSeq" id="WP_065317753.1">
    <property type="nucleotide sequence ID" value="NZ_CP017477.1"/>
</dbReference>
<dbReference type="AlphaFoldDB" id="A0A1B8U354"/>
<dbReference type="KEGG" id="pob:LPB03_07695"/>
<dbReference type="Proteomes" id="UP000092584">
    <property type="component" value="Unassembled WGS sequence"/>
</dbReference>
<sequence length="107" mass="12131">MKYLATFLGTIVMFISTTNVDLNKIHTNNSIEIDEAVFDGNEGNLYFFTDTDEKAITIEDNENKLFKDFELAPNSYVGKTFELQIAPNKLKNNVCDSKAVIKITLKE</sequence>
<evidence type="ECO:0000313" key="2">
    <source>
        <dbReference type="Proteomes" id="UP000092584"/>
    </source>
</evidence>
<reference evidence="2" key="1">
    <citation type="submission" date="2016-02" db="EMBL/GenBank/DDBJ databases">
        <authorList>
            <person name="Shin S.-K."/>
            <person name="Yi H."/>
            <person name="Kim E."/>
        </authorList>
    </citation>
    <scope>NUCLEOTIDE SEQUENCE [LARGE SCALE GENOMIC DNA]</scope>
    <source>
        <strain evidence="2">LPB0003</strain>
    </source>
</reference>
<proteinExistence type="predicted"/>
<name>A0A1B8U354_9FLAO</name>
<dbReference type="OrthoDB" id="1453558at2"/>
<dbReference type="STRING" id="1774273.LPB03_07695"/>
<gene>
    <name evidence="1" type="ORF">LPB3_01080</name>
</gene>
<evidence type="ECO:0000313" key="1">
    <source>
        <dbReference type="EMBL" id="OBY66286.1"/>
    </source>
</evidence>
<keyword evidence="2" id="KW-1185">Reference proteome</keyword>